<evidence type="ECO:0000313" key="2">
    <source>
        <dbReference type="EMBL" id="MCD5312088.1"/>
    </source>
</evidence>
<feature type="domain" description="DUF4132" evidence="1">
    <location>
        <begin position="830"/>
        <end position="1013"/>
    </location>
</feature>
<sequence>MRDFSFTPTWQRHLTPRRGSLGAATFTPVPRAGETIRALLDQQAADVESMLSMSSADLREAAVVLRDGLENATPLAAALQALALVHRWDVKEHKAPFADYWLSERGLPFAVEAAVELMGLCIDTGGNGLRSLRPGEKIESGYWLPQAQVTLRVRAALAVASDAEYDEIIGRLKAHRSRHEYHRLATSLLAPTETAWVEEDIAATAAVGDDYRGFALTQALSTLEQMERLEKAVRAPWYFLWVVTGSHAYVATLTDALGTGVLPVLLRWFDEKELDTEARRRILSVIAQMPAEAAIQALADRVSEKFVLPALLEASERFPALALKVLAAAGSRGQLAELLTAHVRTNRELAQHELAALPSEAASRVRAVLQDAVALDEAPAQALPPLLVTPPWVNRAKVAKPVVVGGLSCADVPVISWLEQEQEKFGVHTGFDFSNDSHSWEERAQGVLRGSSFWWEGPAFFALAPEELARPLLAEWTPHEYTEADDLGPVVARFGVAALPALIRRARQSPSLVGPVLMPLAAPVLAVLMADWLARLKSVRSLAATWLLRHAEPAARALVPPALGKAGTARRQAENALLYLSTHGRRESVEEAARGYGEQAEAAITVLLERDPLSLLPSKVPAQPVWVQAAVLPPVRLRDGSGVLPASALEHLVTVFALSRMDQPYAGLEVVREAVLPQDLAGFAWQLFQRWFAAGAVAKDNWALDALALAGDDEAVRKLTPMILAWPGEGGHARAVTGVAVLAGIGTDVALMHLHNIAQRAKFKGLKTAAQAKMSEVAEALGLTSEQLADRLVPGLGLAADGSLRLDYGPRQFVVGFDEQLKPYVADASGKRLKSLPKPGAKDDPELAPAAYQQFSALKKDVRRIGPDVIRRLERAMVTSRRWSGAEFRQLFVEHPLLWHIVRRLVWGQYDEQDQLIGTLRVAEDRTFADADDEEVTLSDDAVVGVLHPLQAGADVPLWAEVLADYEILQPFAQLARPVFVLTEKEAADGRVERFEGLKIPSRKLLSLEQRGWLREDPMDAGYQGSMQVSFDSGVECGIQLEPGLIVGDPDFWEEQTLSDVSLSARSAWATEQIRAGRPFPLRERDLIAVSEILRDLTDITQPSA</sequence>
<dbReference type="InterPro" id="IPR025406">
    <property type="entry name" value="DUF4132"/>
</dbReference>
<dbReference type="AlphaFoldDB" id="A0A9X1SZM8"/>
<dbReference type="EMBL" id="JAJOMB010000006">
    <property type="protein sequence ID" value="MCD5312088.1"/>
    <property type="molecule type" value="Genomic_DNA"/>
</dbReference>
<evidence type="ECO:0000259" key="1">
    <source>
        <dbReference type="Pfam" id="PF13569"/>
    </source>
</evidence>
<accession>A0A9X1SZM8</accession>
<gene>
    <name evidence="2" type="ORF">LR394_14350</name>
</gene>
<dbReference type="RefSeq" id="WP_231441951.1">
    <property type="nucleotide sequence ID" value="NZ_JAJOMB010000006.1"/>
</dbReference>
<comment type="caution">
    <text evidence="2">The sequence shown here is derived from an EMBL/GenBank/DDBJ whole genome shotgun (WGS) entry which is preliminary data.</text>
</comment>
<protein>
    <submittedName>
        <fullName evidence="2">DUF4132 domain-containing protein</fullName>
    </submittedName>
</protein>
<proteinExistence type="predicted"/>
<keyword evidence="3" id="KW-1185">Reference proteome</keyword>
<reference evidence="2" key="1">
    <citation type="submission" date="2021-11" db="EMBL/GenBank/DDBJ databases">
        <title>Streptomyces corallinus and Kineosporia corallina sp. nov., two new coral-derived marine actinobacteria.</title>
        <authorList>
            <person name="Buangrab K."/>
            <person name="Sutthacheep M."/>
            <person name="Yeemin T."/>
            <person name="Harunari E."/>
            <person name="Igarashi Y."/>
            <person name="Sripreechasak P."/>
            <person name="Kanchanasin P."/>
            <person name="Tanasupawat S."/>
            <person name="Phongsopitanun W."/>
        </authorList>
    </citation>
    <scope>NUCLEOTIDE SEQUENCE</scope>
    <source>
        <strain evidence="2">JCM 31032</strain>
    </source>
</reference>
<dbReference type="Proteomes" id="UP001138997">
    <property type="component" value="Unassembled WGS sequence"/>
</dbReference>
<name>A0A9X1SZM8_9ACTN</name>
<organism evidence="2 3">
    <name type="scientific">Kineosporia babensis</name>
    <dbReference type="NCBI Taxonomy" id="499548"/>
    <lineage>
        <taxon>Bacteria</taxon>
        <taxon>Bacillati</taxon>
        <taxon>Actinomycetota</taxon>
        <taxon>Actinomycetes</taxon>
        <taxon>Kineosporiales</taxon>
        <taxon>Kineosporiaceae</taxon>
        <taxon>Kineosporia</taxon>
    </lineage>
</organism>
<evidence type="ECO:0000313" key="3">
    <source>
        <dbReference type="Proteomes" id="UP001138997"/>
    </source>
</evidence>
<dbReference type="Pfam" id="PF13569">
    <property type="entry name" value="DUF4132"/>
    <property type="match status" value="1"/>
</dbReference>